<dbReference type="CDD" id="cd02042">
    <property type="entry name" value="ParAB_family"/>
    <property type="match status" value="1"/>
</dbReference>
<dbReference type="InterPro" id="IPR027417">
    <property type="entry name" value="P-loop_NTPase"/>
</dbReference>
<name>A0A133PB03_FUSNU</name>
<dbReference type="InterPro" id="IPR050678">
    <property type="entry name" value="DNA_Partitioning_ATPase"/>
</dbReference>
<dbReference type="PANTHER" id="PTHR13696">
    <property type="entry name" value="P-LOOP CONTAINING NUCLEOSIDE TRIPHOSPHATE HYDROLASE"/>
    <property type="match status" value="1"/>
</dbReference>
<dbReference type="Gene3D" id="3.40.50.300">
    <property type="entry name" value="P-loop containing nucleotide triphosphate hydrolases"/>
    <property type="match status" value="1"/>
</dbReference>
<dbReference type="PANTHER" id="PTHR13696:SF99">
    <property type="entry name" value="COBYRINIC ACID AC-DIAMIDE SYNTHASE"/>
    <property type="match status" value="1"/>
</dbReference>
<sequence length="288" mass="33411">MEKGKKKDGKIISFMNMKGGVGKTSLCVNLAVILAKKYKKKILIVDMDPQMNATQYLFKKEIYDKEFFEKKKTIYELFKIFQAESTECNVIDGVSNKKNLSQKKSNINDIIVAKEENLDMIVGNFEMTTLALLGSSDISSVLVNYFKEQKLVQKYDFIFIDCPPTSSIYTTAALLATNYYILVVKTDFFSKLGISMMKKAIEKHNQKNQHTKVELLGIICNMYREKQDKNLLKDIREKYSQDFFETIIPMKIIKIDDYSPEFFIKTDGLKKCTKELAKEFLKRLEEEK</sequence>
<evidence type="ECO:0000313" key="2">
    <source>
        <dbReference type="EMBL" id="KXA25718.1"/>
    </source>
</evidence>
<protein>
    <submittedName>
        <fullName evidence="2">CobQ/CobB/MinD/ParA nucleotide binding domain protein</fullName>
    </submittedName>
</protein>
<organism evidence="2 3">
    <name type="scientific">Fusobacterium nucleatum</name>
    <dbReference type="NCBI Taxonomy" id="851"/>
    <lineage>
        <taxon>Bacteria</taxon>
        <taxon>Fusobacteriati</taxon>
        <taxon>Fusobacteriota</taxon>
        <taxon>Fusobacteriia</taxon>
        <taxon>Fusobacteriales</taxon>
        <taxon>Fusobacteriaceae</taxon>
        <taxon>Fusobacterium</taxon>
    </lineage>
</organism>
<reference evidence="3" key="1">
    <citation type="submission" date="2016-01" db="EMBL/GenBank/DDBJ databases">
        <authorList>
            <person name="Mitreva M."/>
            <person name="Pepin K.H."/>
            <person name="Mihindukulasuriya K.A."/>
            <person name="Fulton R."/>
            <person name="Fronick C."/>
            <person name="O'Laughlin M."/>
            <person name="Miner T."/>
            <person name="Herter B."/>
            <person name="Rosa B.A."/>
            <person name="Cordes M."/>
            <person name="Tomlinson C."/>
            <person name="Wollam A."/>
            <person name="Palsikar V.B."/>
            <person name="Mardis E.R."/>
            <person name="Wilson R.K."/>
        </authorList>
    </citation>
    <scope>NUCLEOTIDE SEQUENCE [LARGE SCALE GENOMIC DNA]</scope>
    <source>
        <strain evidence="3">MJR7757B</strain>
    </source>
</reference>
<proteinExistence type="predicted"/>
<dbReference type="InterPro" id="IPR025669">
    <property type="entry name" value="AAA_dom"/>
</dbReference>
<dbReference type="Proteomes" id="UP000070401">
    <property type="component" value="Unassembled WGS sequence"/>
</dbReference>
<evidence type="ECO:0000313" key="3">
    <source>
        <dbReference type="Proteomes" id="UP000070401"/>
    </source>
</evidence>
<comment type="caution">
    <text evidence="2">The sequence shown here is derived from an EMBL/GenBank/DDBJ whole genome shotgun (WGS) entry which is preliminary data.</text>
</comment>
<dbReference type="EMBL" id="LRPY01000025">
    <property type="protein sequence ID" value="KXA25718.1"/>
    <property type="molecule type" value="Genomic_DNA"/>
</dbReference>
<dbReference type="PATRIC" id="fig|851.8.peg.280"/>
<feature type="domain" description="AAA" evidence="1">
    <location>
        <begin position="10"/>
        <end position="209"/>
    </location>
</feature>
<dbReference type="Pfam" id="PF13614">
    <property type="entry name" value="AAA_31"/>
    <property type="match status" value="1"/>
</dbReference>
<dbReference type="SUPFAM" id="SSF52540">
    <property type="entry name" value="P-loop containing nucleoside triphosphate hydrolases"/>
    <property type="match status" value="1"/>
</dbReference>
<dbReference type="AlphaFoldDB" id="A0A133PB03"/>
<gene>
    <name evidence="2" type="ORF">HMPREF3221_00281</name>
</gene>
<accession>A0A133PB03</accession>
<evidence type="ECO:0000259" key="1">
    <source>
        <dbReference type="Pfam" id="PF13614"/>
    </source>
</evidence>
<keyword evidence="3" id="KW-1185">Reference proteome</keyword>
<dbReference type="RefSeq" id="WP_060797890.1">
    <property type="nucleotide sequence ID" value="NZ_KQ956625.1"/>
</dbReference>